<dbReference type="EMBL" id="CAJVQB010057171">
    <property type="protein sequence ID" value="CAG8838047.1"/>
    <property type="molecule type" value="Genomic_DNA"/>
</dbReference>
<evidence type="ECO:0000313" key="2">
    <source>
        <dbReference type="Proteomes" id="UP000789901"/>
    </source>
</evidence>
<name>A0ABN7WS86_GIGMA</name>
<dbReference type="Proteomes" id="UP000789901">
    <property type="component" value="Unassembled WGS sequence"/>
</dbReference>
<sequence>KSAIKNVNNENIQIDESQQMIVADPLRLKSSSVSHYHKELAPHAINLQSSSLGMPFSNIDLNSHVIDNNTEELCHG</sequence>
<accession>A0ABN7WS86</accession>
<feature type="non-terminal residue" evidence="1">
    <location>
        <position position="76"/>
    </location>
</feature>
<feature type="non-terminal residue" evidence="1">
    <location>
        <position position="1"/>
    </location>
</feature>
<comment type="caution">
    <text evidence="1">The sequence shown here is derived from an EMBL/GenBank/DDBJ whole genome shotgun (WGS) entry which is preliminary data.</text>
</comment>
<keyword evidence="2" id="KW-1185">Reference proteome</keyword>
<organism evidence="1 2">
    <name type="scientific">Gigaspora margarita</name>
    <dbReference type="NCBI Taxonomy" id="4874"/>
    <lineage>
        <taxon>Eukaryota</taxon>
        <taxon>Fungi</taxon>
        <taxon>Fungi incertae sedis</taxon>
        <taxon>Mucoromycota</taxon>
        <taxon>Glomeromycotina</taxon>
        <taxon>Glomeromycetes</taxon>
        <taxon>Diversisporales</taxon>
        <taxon>Gigasporaceae</taxon>
        <taxon>Gigaspora</taxon>
    </lineage>
</organism>
<protein>
    <submittedName>
        <fullName evidence="1">8675_t:CDS:1</fullName>
    </submittedName>
</protein>
<proteinExistence type="predicted"/>
<reference evidence="1 2" key="1">
    <citation type="submission" date="2021-06" db="EMBL/GenBank/DDBJ databases">
        <authorList>
            <person name="Kallberg Y."/>
            <person name="Tangrot J."/>
            <person name="Rosling A."/>
        </authorList>
    </citation>
    <scope>NUCLEOTIDE SEQUENCE [LARGE SCALE GENOMIC DNA]</scope>
    <source>
        <strain evidence="1 2">120-4 pot B 10/14</strain>
    </source>
</reference>
<evidence type="ECO:0000313" key="1">
    <source>
        <dbReference type="EMBL" id="CAG8838047.1"/>
    </source>
</evidence>
<gene>
    <name evidence="1" type="ORF">GMARGA_LOCUS33784</name>
</gene>